<dbReference type="RefSeq" id="WP_012448486.1">
    <property type="nucleotide sequence ID" value="NC_010718.1"/>
</dbReference>
<dbReference type="InterPro" id="IPR039425">
    <property type="entry name" value="RNA_pol_sigma-70-like"/>
</dbReference>
<dbReference type="STRING" id="457570.Nther_2062"/>
<sequence length="176" mass="20810">MAFTIQESEFEKIFAYLRPKIYRFFYYKMHNHDEAEELTQETFRKVWGRLDHLKLTPDQITSYIYTTARNTLYDFWRKRKISTVGLDEIANVVAKDNPEQLALIEEENEMIKRALGVLPEEQRLVIELRFVEGLTTKETAIQLLKSPGSVRSLQHRAIKNLKNIITRNQAENPLHN</sequence>
<dbReference type="Pfam" id="PF04545">
    <property type="entry name" value="Sigma70_r4"/>
    <property type="match status" value="1"/>
</dbReference>
<name>B2A738_NATTJ</name>
<dbReference type="Pfam" id="PF04542">
    <property type="entry name" value="Sigma70_r2"/>
    <property type="match status" value="1"/>
</dbReference>
<dbReference type="CDD" id="cd06171">
    <property type="entry name" value="Sigma70_r4"/>
    <property type="match status" value="1"/>
</dbReference>
<evidence type="ECO:0000259" key="7">
    <source>
        <dbReference type="Pfam" id="PF04545"/>
    </source>
</evidence>
<reference evidence="8 9" key="2">
    <citation type="journal article" date="2011" name="J. Bacteriol.">
        <title>Complete genome sequence of the anaerobic, halophilic alkalithermophile Natranaerobius thermophilus JW/NM-WN-LF.</title>
        <authorList>
            <person name="Zhao B."/>
            <person name="Mesbah N.M."/>
            <person name="Dalin E."/>
            <person name="Goodwin L."/>
            <person name="Nolan M."/>
            <person name="Pitluck S."/>
            <person name="Chertkov O."/>
            <person name="Brettin T.S."/>
            <person name="Han J."/>
            <person name="Larimer F.W."/>
            <person name="Land M.L."/>
            <person name="Hauser L."/>
            <person name="Kyrpides N."/>
            <person name="Wiegel J."/>
        </authorList>
    </citation>
    <scope>NUCLEOTIDE SEQUENCE [LARGE SCALE GENOMIC DNA]</scope>
    <source>
        <strain evidence="9">ATCC BAA-1301 / DSM 18059 / JW/NM-WN-LF</strain>
    </source>
</reference>
<dbReference type="OrthoDB" id="9784984at2"/>
<dbReference type="eggNOG" id="COG1595">
    <property type="taxonomic scope" value="Bacteria"/>
</dbReference>
<dbReference type="KEGG" id="nth:Nther_2062"/>
<reference evidence="8 9" key="1">
    <citation type="submission" date="2008-04" db="EMBL/GenBank/DDBJ databases">
        <title>Complete sequence of chromosome of Natranaerobius thermophilus JW/NM-WN-LF.</title>
        <authorList>
            <consortium name="US DOE Joint Genome Institute"/>
            <person name="Copeland A."/>
            <person name="Lucas S."/>
            <person name="Lapidus A."/>
            <person name="Glavina del Rio T."/>
            <person name="Dalin E."/>
            <person name="Tice H."/>
            <person name="Bruce D."/>
            <person name="Goodwin L."/>
            <person name="Pitluck S."/>
            <person name="Chertkov O."/>
            <person name="Brettin T."/>
            <person name="Detter J.C."/>
            <person name="Han C."/>
            <person name="Kuske C.R."/>
            <person name="Schmutz J."/>
            <person name="Larimer F."/>
            <person name="Land M."/>
            <person name="Hauser L."/>
            <person name="Kyrpides N."/>
            <person name="Lykidis A."/>
            <person name="Mesbah N.M."/>
            <person name="Wiegel J."/>
        </authorList>
    </citation>
    <scope>NUCLEOTIDE SEQUENCE [LARGE SCALE GENOMIC DNA]</scope>
    <source>
        <strain evidence="9">ATCC BAA-1301 / DSM 18059 / JW/NM-WN-LF</strain>
    </source>
</reference>
<dbReference type="GO" id="GO:0006352">
    <property type="term" value="P:DNA-templated transcription initiation"/>
    <property type="evidence" value="ECO:0007669"/>
    <property type="project" value="InterPro"/>
</dbReference>
<dbReference type="GO" id="GO:0003677">
    <property type="term" value="F:DNA binding"/>
    <property type="evidence" value="ECO:0007669"/>
    <property type="project" value="UniProtKB-KW"/>
</dbReference>
<dbReference type="InterPro" id="IPR013325">
    <property type="entry name" value="RNA_pol_sigma_r2"/>
</dbReference>
<dbReference type="InterPro" id="IPR036388">
    <property type="entry name" value="WH-like_DNA-bd_sf"/>
</dbReference>
<evidence type="ECO:0000256" key="2">
    <source>
        <dbReference type="ARBA" id="ARBA00023015"/>
    </source>
</evidence>
<dbReference type="Gene3D" id="1.10.1740.10">
    <property type="match status" value="1"/>
</dbReference>
<protein>
    <submittedName>
        <fullName evidence="8">RNA polymerase, sigma-24 subunit, ECF subfamily</fullName>
    </submittedName>
</protein>
<feature type="domain" description="RNA polymerase sigma-70 region 4" evidence="7">
    <location>
        <begin position="114"/>
        <end position="162"/>
    </location>
</feature>
<dbReference type="PANTHER" id="PTHR43133:SF8">
    <property type="entry name" value="RNA POLYMERASE SIGMA FACTOR HI_1459-RELATED"/>
    <property type="match status" value="1"/>
</dbReference>
<dbReference type="InterPro" id="IPR013324">
    <property type="entry name" value="RNA_pol_sigma_r3/r4-like"/>
</dbReference>
<dbReference type="PANTHER" id="PTHR43133">
    <property type="entry name" value="RNA POLYMERASE ECF-TYPE SIGMA FACTO"/>
    <property type="match status" value="1"/>
</dbReference>
<evidence type="ECO:0000256" key="3">
    <source>
        <dbReference type="ARBA" id="ARBA00023082"/>
    </source>
</evidence>
<gene>
    <name evidence="8" type="ordered locus">Nther_2062</name>
</gene>
<evidence type="ECO:0000256" key="4">
    <source>
        <dbReference type="ARBA" id="ARBA00023125"/>
    </source>
</evidence>
<keyword evidence="5" id="KW-0804">Transcription</keyword>
<dbReference type="SUPFAM" id="SSF88659">
    <property type="entry name" value="Sigma3 and sigma4 domains of RNA polymerase sigma factors"/>
    <property type="match status" value="1"/>
</dbReference>
<dbReference type="InterPro" id="IPR007627">
    <property type="entry name" value="RNA_pol_sigma70_r2"/>
</dbReference>
<dbReference type="InParanoid" id="B2A738"/>
<dbReference type="NCBIfam" id="TIGR02937">
    <property type="entry name" value="sigma70-ECF"/>
    <property type="match status" value="1"/>
</dbReference>
<keyword evidence="9" id="KW-1185">Reference proteome</keyword>
<evidence type="ECO:0000313" key="8">
    <source>
        <dbReference type="EMBL" id="ACB85629.1"/>
    </source>
</evidence>
<dbReference type="EMBL" id="CP001034">
    <property type="protein sequence ID" value="ACB85629.1"/>
    <property type="molecule type" value="Genomic_DNA"/>
</dbReference>
<dbReference type="InterPro" id="IPR007630">
    <property type="entry name" value="RNA_pol_sigma70_r4"/>
</dbReference>
<accession>B2A738</accession>
<dbReference type="HOGENOM" id="CLU_047691_3_4_9"/>
<evidence type="ECO:0000256" key="1">
    <source>
        <dbReference type="ARBA" id="ARBA00010641"/>
    </source>
</evidence>
<dbReference type="Gene3D" id="1.10.10.10">
    <property type="entry name" value="Winged helix-like DNA-binding domain superfamily/Winged helix DNA-binding domain"/>
    <property type="match status" value="1"/>
</dbReference>
<keyword evidence="3" id="KW-0731">Sigma factor</keyword>
<dbReference type="Proteomes" id="UP000001683">
    <property type="component" value="Chromosome"/>
</dbReference>
<proteinExistence type="inferred from homology"/>
<evidence type="ECO:0000256" key="5">
    <source>
        <dbReference type="ARBA" id="ARBA00023163"/>
    </source>
</evidence>
<dbReference type="AlphaFoldDB" id="B2A738"/>
<evidence type="ECO:0000259" key="6">
    <source>
        <dbReference type="Pfam" id="PF04542"/>
    </source>
</evidence>
<dbReference type="SUPFAM" id="SSF88946">
    <property type="entry name" value="Sigma2 domain of RNA polymerase sigma factors"/>
    <property type="match status" value="1"/>
</dbReference>
<evidence type="ECO:0000313" key="9">
    <source>
        <dbReference type="Proteomes" id="UP000001683"/>
    </source>
</evidence>
<organism evidence="8 9">
    <name type="scientific">Natranaerobius thermophilus (strain ATCC BAA-1301 / DSM 18059 / JW/NM-WN-LF)</name>
    <dbReference type="NCBI Taxonomy" id="457570"/>
    <lineage>
        <taxon>Bacteria</taxon>
        <taxon>Bacillati</taxon>
        <taxon>Bacillota</taxon>
        <taxon>Clostridia</taxon>
        <taxon>Natranaerobiales</taxon>
        <taxon>Natranaerobiaceae</taxon>
        <taxon>Natranaerobius</taxon>
    </lineage>
</organism>
<dbReference type="InterPro" id="IPR014284">
    <property type="entry name" value="RNA_pol_sigma-70_dom"/>
</dbReference>
<feature type="domain" description="RNA polymerase sigma-70 region 2" evidence="6">
    <location>
        <begin position="14"/>
        <end position="80"/>
    </location>
</feature>
<keyword evidence="2" id="KW-0805">Transcription regulation</keyword>
<keyword evidence="4" id="KW-0238">DNA-binding</keyword>
<comment type="similarity">
    <text evidence="1">Belongs to the sigma-70 factor family. ECF subfamily.</text>
</comment>
<dbReference type="GO" id="GO:0016987">
    <property type="term" value="F:sigma factor activity"/>
    <property type="evidence" value="ECO:0007669"/>
    <property type="project" value="UniProtKB-KW"/>
</dbReference>